<protein>
    <recommendedName>
        <fullName evidence="1">Heterokaryon incompatibility domain-containing protein</fullName>
    </recommendedName>
</protein>
<proteinExistence type="predicted"/>
<sequence length="720" mass="82002">MEIEAKGHNPRRHLYSVWDHMDMSGHLALDLAENAGLEEYYRFWVDNILLPGEAHRLKLQRRIEAVRDGLELRPFGNTPTEDEEVSDFATLSVNLRMLGKSSGLCGLCKDIPIRWLLESPRNGYTLFDDFQMLKKSAESCDFCRLILQSVRERWNVKYINILISPQFLVIETESSYYDAYYHLLRLCADPGSEAARAGVEPGFPILPEAGGELHFDLLRSWLRDCDVNHCDHSTISTAEHELPTRLLNVGDAQEPDRLHLCSTEGRLGKYVALSHCWGERQVLSTTRGTIESHYKAIDFNTLPKTFRDAVVVTWKLGIQYLWIDSLCIIQDDKDDWVREARSMEKVFGLAYCTIAATSAKDSTEGILVPRSPVKHFVRLVDQSQGTPFNVYACEFGGNFRHDLEDGVLNSRGWVLQERALSPRTIHFTATQIYWECGSVIRSETLIQMVRPKDLLSSSRFPMTVSGPPLEGAASVFENVFATYSKLSLTKPEDRPHAIAGLERKLMDFYNTESVHGIVCCCLGKSLLWQRSSNEMMKKISDVTKPNPSWSWMSYEGGIRYGNIPKANTTWNRDIKIIQPSGHTPNSQHRILAASALRILHCYRVERWLDSSCIKDEKGHPVGWIRFDNEDGVDIQRLRFIVIAQHKSNGWAGLGQETWKEFAGIPRNEEVELSNPCYVLVVAQDTSEPGYEVEICYRLGVAIIQRECLSSREPLHLVWVT</sequence>
<organism evidence="2 3">
    <name type="scientific">Xylaria bambusicola</name>
    <dbReference type="NCBI Taxonomy" id="326684"/>
    <lineage>
        <taxon>Eukaryota</taxon>
        <taxon>Fungi</taxon>
        <taxon>Dikarya</taxon>
        <taxon>Ascomycota</taxon>
        <taxon>Pezizomycotina</taxon>
        <taxon>Sordariomycetes</taxon>
        <taxon>Xylariomycetidae</taxon>
        <taxon>Xylariales</taxon>
        <taxon>Xylariaceae</taxon>
        <taxon>Xylaria</taxon>
    </lineage>
</organism>
<accession>A0AAN7UQX7</accession>
<dbReference type="AlphaFoldDB" id="A0AAN7UQX7"/>
<dbReference type="EMBL" id="JAWHQM010000035">
    <property type="protein sequence ID" value="KAK5633732.1"/>
    <property type="molecule type" value="Genomic_DNA"/>
</dbReference>
<evidence type="ECO:0000313" key="3">
    <source>
        <dbReference type="Proteomes" id="UP001305414"/>
    </source>
</evidence>
<reference evidence="2 3" key="1">
    <citation type="submission" date="2023-10" db="EMBL/GenBank/DDBJ databases">
        <title>Draft genome sequence of Xylaria bambusicola isolate GMP-LS, the root and basal stem rot pathogen of sugarcane in Indonesia.</title>
        <authorList>
            <person name="Selvaraj P."/>
            <person name="Muralishankar V."/>
            <person name="Muruganantham S."/>
            <person name="Sp S."/>
            <person name="Haryani S."/>
            <person name="Lau K.J.X."/>
            <person name="Naqvi N.I."/>
        </authorList>
    </citation>
    <scope>NUCLEOTIDE SEQUENCE [LARGE SCALE GENOMIC DNA]</scope>
    <source>
        <strain evidence="2">GMP-LS</strain>
    </source>
</reference>
<dbReference type="PANTHER" id="PTHR33112">
    <property type="entry name" value="DOMAIN PROTEIN, PUTATIVE-RELATED"/>
    <property type="match status" value="1"/>
</dbReference>
<name>A0AAN7UQX7_9PEZI</name>
<dbReference type="InterPro" id="IPR010730">
    <property type="entry name" value="HET"/>
</dbReference>
<comment type="caution">
    <text evidence="2">The sequence shown here is derived from an EMBL/GenBank/DDBJ whole genome shotgun (WGS) entry which is preliminary data.</text>
</comment>
<dbReference type="Proteomes" id="UP001305414">
    <property type="component" value="Unassembled WGS sequence"/>
</dbReference>
<evidence type="ECO:0000313" key="2">
    <source>
        <dbReference type="EMBL" id="KAK5633732.1"/>
    </source>
</evidence>
<feature type="domain" description="Heterokaryon incompatibility" evidence="1">
    <location>
        <begin position="270"/>
        <end position="417"/>
    </location>
</feature>
<keyword evidence="3" id="KW-1185">Reference proteome</keyword>
<dbReference type="PANTHER" id="PTHR33112:SF10">
    <property type="entry name" value="TOL"/>
    <property type="match status" value="1"/>
</dbReference>
<gene>
    <name evidence="2" type="ORF">RRF57_009446</name>
</gene>
<evidence type="ECO:0000259" key="1">
    <source>
        <dbReference type="Pfam" id="PF06985"/>
    </source>
</evidence>
<dbReference type="Pfam" id="PF06985">
    <property type="entry name" value="HET"/>
    <property type="match status" value="1"/>
</dbReference>